<organism evidence="2 3">
    <name type="scientific">Aquimarina celericrescens</name>
    <dbReference type="NCBI Taxonomy" id="1964542"/>
    <lineage>
        <taxon>Bacteria</taxon>
        <taxon>Pseudomonadati</taxon>
        <taxon>Bacteroidota</taxon>
        <taxon>Flavobacteriia</taxon>
        <taxon>Flavobacteriales</taxon>
        <taxon>Flavobacteriaceae</taxon>
        <taxon>Aquimarina</taxon>
    </lineage>
</organism>
<comment type="caution">
    <text evidence="2">The sequence shown here is derived from an EMBL/GenBank/DDBJ whole genome shotgun (WGS) entry which is preliminary data.</text>
</comment>
<protein>
    <recommendedName>
        <fullName evidence="4">Tetratricopeptide repeat protein</fullName>
    </recommendedName>
</protein>
<sequence length="291" mass="34147">MKLKYFFVLLAISCGSNISEEEYSKLKEQYEVCSKENEELKNTPENRFLIAQGNQSEGKLLIAESEYKELIEKYPKSSQAKAAKLALKNLEEEKERIKLEQERRNRLGFKSLKQQNSVELSNLKLTFSNIKASKRWIIDRYEDRYHYVDAERGNKYVTATLLIISKTKNPVLPPVYLYKIADDRLEMVSKMNYRFYRWKDYGSYLGNYADYGNDFAHSEKVRFSMGIDVSEEILKSNALFLLVGKQNCVERTPVLYGNPEVSYKYKNCNDKNSITLDQAEEDYYTIKKFNL</sequence>
<accession>A0ABW5AUI2</accession>
<dbReference type="Proteomes" id="UP001597344">
    <property type="component" value="Unassembled WGS sequence"/>
</dbReference>
<name>A0ABW5AUI2_9FLAO</name>
<dbReference type="Gene3D" id="1.25.40.10">
    <property type="entry name" value="Tetratricopeptide repeat domain"/>
    <property type="match status" value="1"/>
</dbReference>
<dbReference type="RefSeq" id="WP_378318571.1">
    <property type="nucleotide sequence ID" value="NZ_JBHUHY010000002.1"/>
</dbReference>
<reference evidence="3" key="1">
    <citation type="journal article" date="2019" name="Int. J. Syst. Evol. Microbiol.">
        <title>The Global Catalogue of Microorganisms (GCM) 10K type strain sequencing project: providing services to taxonomists for standard genome sequencing and annotation.</title>
        <authorList>
            <consortium name="The Broad Institute Genomics Platform"/>
            <consortium name="The Broad Institute Genome Sequencing Center for Infectious Disease"/>
            <person name="Wu L."/>
            <person name="Ma J."/>
        </authorList>
    </citation>
    <scope>NUCLEOTIDE SEQUENCE [LARGE SCALE GENOMIC DNA]</scope>
    <source>
        <strain evidence="3">DT92</strain>
    </source>
</reference>
<evidence type="ECO:0000313" key="2">
    <source>
        <dbReference type="EMBL" id="MFD2185597.1"/>
    </source>
</evidence>
<evidence type="ECO:0008006" key="4">
    <source>
        <dbReference type="Google" id="ProtNLM"/>
    </source>
</evidence>
<evidence type="ECO:0000256" key="1">
    <source>
        <dbReference type="SAM" id="Coils"/>
    </source>
</evidence>
<gene>
    <name evidence="2" type="ORF">ACFSJT_02250</name>
</gene>
<evidence type="ECO:0000313" key="3">
    <source>
        <dbReference type="Proteomes" id="UP001597344"/>
    </source>
</evidence>
<feature type="coiled-coil region" evidence="1">
    <location>
        <begin position="80"/>
        <end position="107"/>
    </location>
</feature>
<keyword evidence="3" id="KW-1185">Reference proteome</keyword>
<dbReference type="EMBL" id="JBHUHY010000002">
    <property type="protein sequence ID" value="MFD2185597.1"/>
    <property type="molecule type" value="Genomic_DNA"/>
</dbReference>
<proteinExistence type="predicted"/>
<keyword evidence="1" id="KW-0175">Coiled coil</keyword>
<dbReference type="InterPro" id="IPR011990">
    <property type="entry name" value="TPR-like_helical_dom_sf"/>
</dbReference>